<evidence type="ECO:0000313" key="11">
    <source>
        <dbReference type="EMBL" id="RTR27724.1"/>
    </source>
</evidence>
<name>A0A3S0IN09_9DEIO</name>
<dbReference type="EMBL" id="RXPE01000009">
    <property type="protein sequence ID" value="RTR27724.1"/>
    <property type="molecule type" value="Genomic_DNA"/>
</dbReference>
<sequence>MSAEQFTELWLALAACSLLAAAWLYFFIRYDRHPEPLWLLARTFGWGVVAWLVSAVFGASFDQWGMWPLGLALLAAITEEAFKMLAASTALAEEAFDEPMDGLVYAVTAALGFAYAENLTYALGFGGSAVAWHMLITTLAHALFSAPQGYALGKFYLFGRNWWRSQGLLISIFLHFAYNTLVLNEPGWIQLGVLLLMVGMMALLARRYYRRFQQYAVGASRAVDAEL</sequence>
<evidence type="ECO:0000256" key="2">
    <source>
        <dbReference type="ARBA" id="ARBA00009165"/>
    </source>
</evidence>
<keyword evidence="6 10" id="KW-0812">Transmembrane</keyword>
<gene>
    <name evidence="11" type="ORF">EJ104_05930</name>
</gene>
<dbReference type="PIRSF" id="PIRSF016933">
    <property type="entry name" value="PrsW"/>
    <property type="match status" value="1"/>
</dbReference>
<evidence type="ECO:0000256" key="6">
    <source>
        <dbReference type="ARBA" id="ARBA00022692"/>
    </source>
</evidence>
<feature type="transmembrane region" description="Helical" evidence="10">
    <location>
        <begin position="6"/>
        <end position="27"/>
    </location>
</feature>
<dbReference type="Proteomes" id="UP000277766">
    <property type="component" value="Unassembled WGS sequence"/>
</dbReference>
<keyword evidence="11" id="KW-0482">Metalloprotease</keyword>
<keyword evidence="8 10" id="KW-1133">Transmembrane helix</keyword>
<dbReference type="RefSeq" id="WP_126351847.1">
    <property type="nucleotide sequence ID" value="NZ_CP086380.1"/>
</dbReference>
<dbReference type="PANTHER" id="PTHR36844:SF1">
    <property type="entry name" value="PROTEASE PRSW"/>
    <property type="match status" value="1"/>
</dbReference>
<evidence type="ECO:0000256" key="1">
    <source>
        <dbReference type="ARBA" id="ARBA00004651"/>
    </source>
</evidence>
<keyword evidence="4" id="KW-1003">Cell membrane</keyword>
<evidence type="ECO:0000256" key="9">
    <source>
        <dbReference type="ARBA" id="ARBA00023136"/>
    </source>
</evidence>
<evidence type="ECO:0000256" key="7">
    <source>
        <dbReference type="ARBA" id="ARBA00022801"/>
    </source>
</evidence>
<accession>A0A3S0IN09</accession>
<evidence type="ECO:0000313" key="12">
    <source>
        <dbReference type="Proteomes" id="UP000277766"/>
    </source>
</evidence>
<dbReference type="GO" id="GO:0006508">
    <property type="term" value="P:proteolysis"/>
    <property type="evidence" value="ECO:0007669"/>
    <property type="project" value="UniProtKB-KW"/>
</dbReference>
<feature type="transmembrane region" description="Helical" evidence="10">
    <location>
        <begin position="187"/>
        <end position="205"/>
    </location>
</feature>
<dbReference type="GO" id="GO:0005886">
    <property type="term" value="C:plasma membrane"/>
    <property type="evidence" value="ECO:0007669"/>
    <property type="project" value="UniProtKB-SubCell"/>
</dbReference>
<comment type="caution">
    <text evidence="11">The sequence shown here is derived from an EMBL/GenBank/DDBJ whole genome shotgun (WGS) entry which is preliminary data.</text>
</comment>
<organism evidence="11 12">
    <name type="scientific">Deinococcus radiophilus</name>
    <dbReference type="NCBI Taxonomy" id="32062"/>
    <lineage>
        <taxon>Bacteria</taxon>
        <taxon>Thermotogati</taxon>
        <taxon>Deinococcota</taxon>
        <taxon>Deinococci</taxon>
        <taxon>Deinococcales</taxon>
        <taxon>Deinococcaceae</taxon>
        <taxon>Deinococcus</taxon>
    </lineage>
</organism>
<keyword evidence="9 10" id="KW-0472">Membrane</keyword>
<evidence type="ECO:0000256" key="3">
    <source>
        <dbReference type="ARBA" id="ARBA00018997"/>
    </source>
</evidence>
<dbReference type="OrthoDB" id="5504276at2"/>
<dbReference type="PANTHER" id="PTHR36844">
    <property type="entry name" value="PROTEASE PRSW"/>
    <property type="match status" value="1"/>
</dbReference>
<feature type="transmembrane region" description="Helical" evidence="10">
    <location>
        <begin position="130"/>
        <end position="150"/>
    </location>
</feature>
<evidence type="ECO:0000256" key="5">
    <source>
        <dbReference type="ARBA" id="ARBA00022670"/>
    </source>
</evidence>
<proteinExistence type="inferred from homology"/>
<feature type="transmembrane region" description="Helical" evidence="10">
    <location>
        <begin position="103"/>
        <end position="124"/>
    </location>
</feature>
<keyword evidence="5 11" id="KW-0645">Protease</keyword>
<comment type="similarity">
    <text evidence="2">Belongs to the protease PrsW family.</text>
</comment>
<evidence type="ECO:0000256" key="10">
    <source>
        <dbReference type="SAM" id="Phobius"/>
    </source>
</evidence>
<keyword evidence="12" id="KW-1185">Reference proteome</keyword>
<dbReference type="AlphaFoldDB" id="A0A3S0IN09"/>
<dbReference type="InterPro" id="IPR023596">
    <property type="entry name" value="Peptidase_PrsW_arch/bac"/>
</dbReference>
<keyword evidence="7" id="KW-0378">Hydrolase</keyword>
<dbReference type="Pfam" id="PF13367">
    <property type="entry name" value="PrsW-protease"/>
    <property type="match status" value="1"/>
</dbReference>
<reference evidence="11 12" key="1">
    <citation type="submission" date="2018-12" db="EMBL/GenBank/DDBJ databases">
        <title>Deinococcus radiophilus ATCC 27603 genome sequencing and assembly.</title>
        <authorList>
            <person name="Maclea K.S."/>
            <person name="Maynard C.R."/>
        </authorList>
    </citation>
    <scope>NUCLEOTIDE SEQUENCE [LARGE SCALE GENOMIC DNA]</scope>
    <source>
        <strain evidence="11 12">ATCC 27603</strain>
    </source>
</reference>
<feature type="transmembrane region" description="Helical" evidence="10">
    <location>
        <begin position="39"/>
        <end position="58"/>
    </location>
</feature>
<evidence type="ECO:0000256" key="8">
    <source>
        <dbReference type="ARBA" id="ARBA00022989"/>
    </source>
</evidence>
<dbReference type="InterPro" id="IPR026898">
    <property type="entry name" value="PrsW"/>
</dbReference>
<evidence type="ECO:0000256" key="4">
    <source>
        <dbReference type="ARBA" id="ARBA00022475"/>
    </source>
</evidence>
<protein>
    <recommendedName>
        <fullName evidence="3">Protease PrsW</fullName>
    </recommendedName>
</protein>
<dbReference type="GO" id="GO:0008237">
    <property type="term" value="F:metallopeptidase activity"/>
    <property type="evidence" value="ECO:0007669"/>
    <property type="project" value="UniProtKB-KW"/>
</dbReference>
<comment type="subcellular location">
    <subcellularLocation>
        <location evidence="1">Cell membrane</location>
        <topology evidence="1">Multi-pass membrane protein</topology>
    </subcellularLocation>
</comment>